<dbReference type="PATRIC" id="fig|1305737.6.peg.103"/>
<evidence type="ECO:0000259" key="11">
    <source>
        <dbReference type="PROSITE" id="PS50929"/>
    </source>
</evidence>
<evidence type="ECO:0000313" key="12">
    <source>
        <dbReference type="EMBL" id="KPQ10577.1"/>
    </source>
</evidence>
<keyword evidence="12" id="KW-0378">Hydrolase</keyword>
<gene>
    <name evidence="12" type="primary">msbA-2</name>
    <name evidence="12" type="ORF">HLUCCX10_15655</name>
</gene>
<dbReference type="PROSITE" id="PS50893">
    <property type="entry name" value="ABC_TRANSPORTER_2"/>
    <property type="match status" value="1"/>
</dbReference>
<feature type="domain" description="ABC transporter" evidence="10">
    <location>
        <begin position="358"/>
        <end position="594"/>
    </location>
</feature>
<dbReference type="Gene3D" id="3.40.50.300">
    <property type="entry name" value="P-loop containing nucleotide triphosphate hydrolases"/>
    <property type="match status" value="1"/>
</dbReference>
<evidence type="ECO:0000259" key="10">
    <source>
        <dbReference type="PROSITE" id="PS50893"/>
    </source>
</evidence>
<evidence type="ECO:0000313" key="13">
    <source>
        <dbReference type="Proteomes" id="UP000050421"/>
    </source>
</evidence>
<feature type="transmembrane region" description="Helical" evidence="9">
    <location>
        <begin position="182"/>
        <end position="199"/>
    </location>
</feature>
<evidence type="ECO:0000256" key="2">
    <source>
        <dbReference type="ARBA" id="ARBA00022448"/>
    </source>
</evidence>
<keyword evidence="6 12" id="KW-0067">ATP-binding</keyword>
<evidence type="ECO:0000256" key="4">
    <source>
        <dbReference type="ARBA" id="ARBA00022692"/>
    </source>
</evidence>
<dbReference type="InterPro" id="IPR011527">
    <property type="entry name" value="ABC1_TM_dom"/>
</dbReference>
<keyword evidence="8 9" id="KW-0472">Membrane</keyword>
<protein>
    <submittedName>
        <fullName evidence="12">ATP-binding cassette, subfamily B, bacterial MsbA</fullName>
        <ecNumber evidence="12">3.6.3.-</ecNumber>
    </submittedName>
</protein>
<feature type="domain" description="ABC transmembrane type-1" evidence="11">
    <location>
        <begin position="24"/>
        <end position="321"/>
    </location>
</feature>
<dbReference type="InterPro" id="IPR003593">
    <property type="entry name" value="AAA+_ATPase"/>
</dbReference>
<dbReference type="InterPro" id="IPR039421">
    <property type="entry name" value="Type_1_exporter"/>
</dbReference>
<dbReference type="PROSITE" id="PS50929">
    <property type="entry name" value="ABC_TM1F"/>
    <property type="match status" value="1"/>
</dbReference>
<keyword evidence="3" id="KW-1003">Cell membrane</keyword>
<evidence type="ECO:0000256" key="5">
    <source>
        <dbReference type="ARBA" id="ARBA00022741"/>
    </source>
</evidence>
<dbReference type="GO" id="GO:0034040">
    <property type="term" value="F:ATPase-coupled lipid transmembrane transporter activity"/>
    <property type="evidence" value="ECO:0007669"/>
    <property type="project" value="TreeGrafter"/>
</dbReference>
<dbReference type="OrthoDB" id="1111069at2"/>
<dbReference type="eggNOG" id="COG1132">
    <property type="taxonomic scope" value="Bacteria"/>
</dbReference>
<dbReference type="Proteomes" id="UP000050421">
    <property type="component" value="Unassembled WGS sequence"/>
</dbReference>
<evidence type="ECO:0000256" key="7">
    <source>
        <dbReference type="ARBA" id="ARBA00022989"/>
    </source>
</evidence>
<accession>A0A0P8BLS0</accession>
<dbReference type="EMBL" id="LJXT01000129">
    <property type="protein sequence ID" value="KPQ10577.1"/>
    <property type="molecule type" value="Genomic_DNA"/>
</dbReference>
<dbReference type="GO" id="GO:0016887">
    <property type="term" value="F:ATP hydrolysis activity"/>
    <property type="evidence" value="ECO:0007669"/>
    <property type="project" value="InterPro"/>
</dbReference>
<feature type="transmembrane region" description="Helical" evidence="9">
    <location>
        <begin position="78"/>
        <end position="99"/>
    </location>
</feature>
<name>A0A0P8BLS0_9BACT</name>
<dbReference type="InterPro" id="IPR017871">
    <property type="entry name" value="ABC_transporter-like_CS"/>
</dbReference>
<evidence type="ECO:0000256" key="3">
    <source>
        <dbReference type="ARBA" id="ARBA00022475"/>
    </source>
</evidence>
<evidence type="ECO:0000256" key="9">
    <source>
        <dbReference type="SAM" id="Phobius"/>
    </source>
</evidence>
<dbReference type="SMART" id="SM00382">
    <property type="entry name" value="AAA"/>
    <property type="match status" value="1"/>
</dbReference>
<dbReference type="PANTHER" id="PTHR24221">
    <property type="entry name" value="ATP-BINDING CASSETTE SUB-FAMILY B"/>
    <property type="match status" value="1"/>
</dbReference>
<dbReference type="Gene3D" id="1.20.1560.10">
    <property type="entry name" value="ABC transporter type 1, transmembrane domain"/>
    <property type="match status" value="1"/>
</dbReference>
<evidence type="ECO:0000256" key="1">
    <source>
        <dbReference type="ARBA" id="ARBA00004651"/>
    </source>
</evidence>
<dbReference type="EC" id="3.6.3.-" evidence="12"/>
<dbReference type="GO" id="GO:0140359">
    <property type="term" value="F:ABC-type transporter activity"/>
    <property type="evidence" value="ECO:0007669"/>
    <property type="project" value="InterPro"/>
</dbReference>
<keyword evidence="5" id="KW-0547">Nucleotide-binding</keyword>
<proteinExistence type="predicted"/>
<dbReference type="PANTHER" id="PTHR24221:SF654">
    <property type="entry name" value="ATP-BINDING CASSETTE SUB-FAMILY B MEMBER 6"/>
    <property type="match status" value="1"/>
</dbReference>
<evidence type="ECO:0000256" key="8">
    <source>
        <dbReference type="ARBA" id="ARBA00023136"/>
    </source>
</evidence>
<keyword evidence="2" id="KW-0813">Transport</keyword>
<feature type="transmembrane region" description="Helical" evidence="9">
    <location>
        <begin position="157"/>
        <end position="176"/>
    </location>
</feature>
<comment type="caution">
    <text evidence="12">The sequence shown here is derived from an EMBL/GenBank/DDBJ whole genome shotgun (WGS) entry which is preliminary data.</text>
</comment>
<dbReference type="Pfam" id="PF00664">
    <property type="entry name" value="ABC_membrane"/>
    <property type="match status" value="1"/>
</dbReference>
<sequence>MKSFITKYFRYFSFFYEYLGNKVILLIVSSLFVGLLDGFGLALFIPVFTIASDGITDENRQALGNLDFLLDWIEKLGFGLNLNVILGVMVSLFVLKSILKFFDGILKTKLQMEFVKKLRYEMVEGLGGMSYKNFVNLDAGKIQNTLSGEVFKVTYSFLTYFSTIQFMVLLSVYVTLAMLSNFQFAILVSIGGYLSNFLFKIIFRFTEKASVGVTAFNHEFQSYLIQAVHNFKYLKATDYFAKYKLKLKAIIDSIEVQQRKIGVYNAFLSSTREPIVLIIVAVVILVQVNLMGGQMATILASLLFFYRALNYVISLQTSWQGFVAHYGGIVAAMELMEEFRSLKESTGKKPEIEQIKEIQLQNLSFEYKPDIPVLKRVNLEVERLKTLALVGGSGSGKTTMVNLIIGLLEPVSGEILINGQTRSSFDKASYRKRFGYITQEPVIFNDNIFNNVTFWDERSPENLAKFEEAIRLANINTFVNSLPEKENTKLGDNGMLVSGGQKQRISIARELYKNVDVLILDEATSALDSETERSIQENIDNLRGKYTIIIVAHRLSTVKKADKILVLDSGDIVGEGNFESLVNSSKVFKRMVELQEF</sequence>
<dbReference type="SUPFAM" id="SSF52540">
    <property type="entry name" value="P-loop containing nucleoside triphosphate hydrolases"/>
    <property type="match status" value="1"/>
</dbReference>
<dbReference type="AlphaFoldDB" id="A0A0P8BLS0"/>
<keyword evidence="7 9" id="KW-1133">Transmembrane helix</keyword>
<comment type="subcellular location">
    <subcellularLocation>
        <location evidence="1">Cell membrane</location>
        <topology evidence="1">Multi-pass membrane protein</topology>
    </subcellularLocation>
</comment>
<organism evidence="12 13">
    <name type="scientific">Algoriphagus marincola HL-49</name>
    <dbReference type="NCBI Taxonomy" id="1305737"/>
    <lineage>
        <taxon>Bacteria</taxon>
        <taxon>Pseudomonadati</taxon>
        <taxon>Bacteroidota</taxon>
        <taxon>Cytophagia</taxon>
        <taxon>Cytophagales</taxon>
        <taxon>Cyclobacteriaceae</taxon>
        <taxon>Algoriphagus</taxon>
    </lineage>
</organism>
<dbReference type="Pfam" id="PF00005">
    <property type="entry name" value="ABC_tran"/>
    <property type="match status" value="1"/>
</dbReference>
<feature type="transmembrane region" description="Helical" evidence="9">
    <location>
        <begin position="23"/>
        <end position="51"/>
    </location>
</feature>
<dbReference type="GO" id="GO:0005886">
    <property type="term" value="C:plasma membrane"/>
    <property type="evidence" value="ECO:0007669"/>
    <property type="project" value="UniProtKB-SubCell"/>
</dbReference>
<keyword evidence="4 9" id="KW-0812">Transmembrane</keyword>
<dbReference type="InterPro" id="IPR003439">
    <property type="entry name" value="ABC_transporter-like_ATP-bd"/>
</dbReference>
<dbReference type="SUPFAM" id="SSF90123">
    <property type="entry name" value="ABC transporter transmembrane region"/>
    <property type="match status" value="1"/>
</dbReference>
<feature type="transmembrane region" description="Helical" evidence="9">
    <location>
        <begin position="275"/>
        <end position="306"/>
    </location>
</feature>
<dbReference type="STRING" id="1305737.GCA_000526355_01798"/>
<dbReference type="InterPro" id="IPR036640">
    <property type="entry name" value="ABC1_TM_sf"/>
</dbReference>
<dbReference type="PROSITE" id="PS00211">
    <property type="entry name" value="ABC_TRANSPORTER_1"/>
    <property type="match status" value="1"/>
</dbReference>
<reference evidence="12 13" key="1">
    <citation type="submission" date="2015-09" db="EMBL/GenBank/DDBJ databases">
        <title>Identification and resolution of microdiversity through metagenomic sequencing of parallel consortia.</title>
        <authorList>
            <person name="Nelson W.C."/>
            <person name="Romine M.F."/>
            <person name="Lindemann S.R."/>
        </authorList>
    </citation>
    <scope>NUCLEOTIDE SEQUENCE [LARGE SCALE GENOMIC DNA]</scope>
    <source>
        <strain evidence="12">HL-49</strain>
    </source>
</reference>
<dbReference type="FunFam" id="3.40.50.300:FF:000299">
    <property type="entry name" value="ABC transporter ATP-binding protein/permease"/>
    <property type="match status" value="1"/>
</dbReference>
<evidence type="ECO:0000256" key="6">
    <source>
        <dbReference type="ARBA" id="ARBA00022840"/>
    </source>
</evidence>
<dbReference type="InterPro" id="IPR027417">
    <property type="entry name" value="P-loop_NTPase"/>
</dbReference>
<dbReference type="GO" id="GO:0005524">
    <property type="term" value="F:ATP binding"/>
    <property type="evidence" value="ECO:0007669"/>
    <property type="project" value="UniProtKB-KW"/>
</dbReference>